<keyword evidence="4" id="KW-0572">Peptidoglycan-anchor</keyword>
<dbReference type="Proteomes" id="UP000257886">
    <property type="component" value="Unassembled WGS sequence"/>
</dbReference>
<dbReference type="InterPro" id="IPR019931">
    <property type="entry name" value="LPXTG_anchor"/>
</dbReference>
<feature type="domain" description="SpaA-like prealbumin fold" evidence="9">
    <location>
        <begin position="85"/>
        <end position="188"/>
    </location>
</feature>
<evidence type="ECO:0000313" key="11">
    <source>
        <dbReference type="Proteomes" id="UP000257886"/>
    </source>
</evidence>
<feature type="signal peptide" evidence="7">
    <location>
        <begin position="1"/>
        <end position="18"/>
    </location>
</feature>
<keyword evidence="6" id="KW-1133">Transmembrane helix</keyword>
<dbReference type="NCBIfam" id="NF033902">
    <property type="entry name" value="iso_D2_wall_anc"/>
    <property type="match status" value="1"/>
</dbReference>
<evidence type="ECO:0000256" key="3">
    <source>
        <dbReference type="ARBA" id="ARBA00022729"/>
    </source>
</evidence>
<dbReference type="Gene3D" id="2.60.40.10">
    <property type="entry name" value="Immunoglobulins"/>
    <property type="match status" value="2"/>
</dbReference>
<dbReference type="Pfam" id="PF17802">
    <property type="entry name" value="SpaA"/>
    <property type="match status" value="2"/>
</dbReference>
<feature type="domain" description="Gram-positive cocci surface proteins LPxTG" evidence="8">
    <location>
        <begin position="557"/>
        <end position="591"/>
    </location>
</feature>
<dbReference type="InterPro" id="IPR041033">
    <property type="entry name" value="SpaA_PFL_dom_1"/>
</dbReference>
<keyword evidence="3 7" id="KW-0732">Signal</keyword>
<protein>
    <submittedName>
        <fullName evidence="10">SpaH/EbpB family LPXTG-anchored major pilin</fullName>
    </submittedName>
</protein>
<keyword evidence="1" id="KW-0134">Cell wall</keyword>
<dbReference type="NCBIfam" id="TIGR01167">
    <property type="entry name" value="LPXTG_anchor"/>
    <property type="match status" value="1"/>
</dbReference>
<feature type="region of interest" description="Disordered" evidence="5">
    <location>
        <begin position="367"/>
        <end position="413"/>
    </location>
</feature>
<gene>
    <name evidence="10" type="ORF">CG393_001260</name>
</gene>
<organism evidence="10 11">
    <name type="scientific">Gardnerella piotii</name>
    <dbReference type="NCBI Taxonomy" id="2792977"/>
    <lineage>
        <taxon>Bacteria</taxon>
        <taxon>Bacillati</taxon>
        <taxon>Actinomycetota</taxon>
        <taxon>Actinomycetes</taxon>
        <taxon>Bifidobacteriales</taxon>
        <taxon>Bifidobacteriaceae</taxon>
        <taxon>Gardnerella</taxon>
    </lineage>
</organism>
<evidence type="ECO:0000259" key="8">
    <source>
        <dbReference type="Pfam" id="PF00746"/>
    </source>
</evidence>
<keyword evidence="6" id="KW-0812">Transmembrane</keyword>
<dbReference type="SUPFAM" id="SSF49478">
    <property type="entry name" value="Cna protein B-type domain"/>
    <property type="match status" value="1"/>
</dbReference>
<evidence type="ECO:0000313" key="10">
    <source>
        <dbReference type="EMBL" id="MDZ7544325.1"/>
    </source>
</evidence>
<evidence type="ECO:0000256" key="7">
    <source>
        <dbReference type="SAM" id="SignalP"/>
    </source>
</evidence>
<dbReference type="InterPro" id="IPR013783">
    <property type="entry name" value="Ig-like_fold"/>
</dbReference>
<feature type="transmembrane region" description="Helical" evidence="6">
    <location>
        <begin position="552"/>
        <end position="583"/>
    </location>
</feature>
<dbReference type="RefSeq" id="WP_020973469.1">
    <property type="nucleotide sequence ID" value="NZ_NNRR02000001.1"/>
</dbReference>
<evidence type="ECO:0000259" key="9">
    <source>
        <dbReference type="Pfam" id="PF17802"/>
    </source>
</evidence>
<keyword evidence="2" id="KW-0964">Secreted</keyword>
<comment type="caution">
    <text evidence="10">The sequence shown here is derived from an EMBL/GenBank/DDBJ whole genome shotgun (WGS) entry which is preliminary data.</text>
</comment>
<dbReference type="Pfam" id="PF00746">
    <property type="entry name" value="Gram_pos_anchor"/>
    <property type="match status" value="1"/>
</dbReference>
<evidence type="ECO:0000256" key="5">
    <source>
        <dbReference type="SAM" id="MobiDB-lite"/>
    </source>
</evidence>
<name>A0ABU5MPI5_9BIFI</name>
<reference evidence="10 11" key="1">
    <citation type="journal article" date="2021" name="Microb. Ecol.">
        <title>A Generalist Lifestyle Allows Rare Gardnerella spp. to Persist at Low Levels in the Vaginal Microbiome.</title>
        <authorList>
            <person name="Khan S."/>
            <person name="Vancuren S.J."/>
            <person name="Hill J.E."/>
        </authorList>
    </citation>
    <scope>NUCLEOTIDE SEQUENCE [LARGE SCALE GENOMIC DNA]</scope>
    <source>
        <strain evidence="10 11">GH020</strain>
    </source>
</reference>
<feature type="domain" description="SpaA-like prealbumin fold" evidence="9">
    <location>
        <begin position="435"/>
        <end position="545"/>
    </location>
</feature>
<dbReference type="InterPro" id="IPR048052">
    <property type="entry name" value="FM1-like"/>
</dbReference>
<evidence type="ECO:0000256" key="4">
    <source>
        <dbReference type="ARBA" id="ARBA00023088"/>
    </source>
</evidence>
<evidence type="ECO:0000256" key="1">
    <source>
        <dbReference type="ARBA" id="ARBA00022512"/>
    </source>
</evidence>
<keyword evidence="11" id="KW-1185">Reference proteome</keyword>
<dbReference type="EMBL" id="NNRR02000001">
    <property type="protein sequence ID" value="MDZ7544325.1"/>
    <property type="molecule type" value="Genomic_DNA"/>
</dbReference>
<evidence type="ECO:0000256" key="6">
    <source>
        <dbReference type="SAM" id="Phobius"/>
    </source>
</evidence>
<accession>A0ABU5MPI5</accession>
<proteinExistence type="predicted"/>
<keyword evidence="6" id="KW-0472">Membrane</keyword>
<sequence>MNKLTKKCVAAIASLAMAGTLCVAGAVTMASVAWGVPKPPLKQATGDPADAPWCKKKDGGACDNLKTEGTLTIKKYKYKESTDGNHQGDGLDGAKFTLTKVTKIDNVDLNYSEFSAWSTIAGVVDKLNRGDATGAKLSFGSGDGNVYNAETKNGGTATIANLPVGLYKVVETPPAGYGAADMTEFYITMPLIGSMTSAGATKATTFNWSPEISPKNKDLSKSFSKKLDDGKGHNSVLAKDGTLDYTIKAKVNRTKSGDLTKDDISGFAVFDDFPTAAFGTNVESSAVKSVSFGDGDDAELTSNTDYEVSIVKASSEADGKNLESGRNRILVKFKDPGLTKIATKLNGAKNGDPDVKVNIELTLSDEYKNGNAPAKDQKSTENTTVVNKSGFFPASPKGTPDANKPDPIVSGDDEGTSTVKYGWFDVFKYDAADEGKDTKTGLKGAEFRLFNTKEKAETCAQALTVEKTSVDSITNCNAASSTFKGDEATTQETTGKLNAPVKVQAGTNIYLVEVKAPEGYIRLPKVKAVNVKEGETTTVEFSNTKKSSESNWAWFNLPATGATGVIIFALAGMGLIAASVFLYMRNRKEEEQQAKA</sequence>
<evidence type="ECO:0000256" key="2">
    <source>
        <dbReference type="ARBA" id="ARBA00022525"/>
    </source>
</evidence>
<feature type="chain" id="PRO_5045844272" evidence="7">
    <location>
        <begin position="19"/>
        <end position="596"/>
    </location>
</feature>